<accession>A0A7I4YGW5</accession>
<dbReference type="WBParaSite" id="HCON_00100530-00001">
    <property type="protein sequence ID" value="HCON_00100530-00001"/>
    <property type="gene ID" value="HCON_00100530"/>
</dbReference>
<proteinExistence type="predicted"/>
<reference evidence="2" key="1">
    <citation type="submission" date="2020-12" db="UniProtKB">
        <authorList>
            <consortium name="WormBaseParasite"/>
        </authorList>
    </citation>
    <scope>IDENTIFICATION</scope>
    <source>
        <strain evidence="2">MHco3</strain>
    </source>
</reference>
<name>A0A7I4YGW5_HAECO</name>
<protein>
    <submittedName>
        <fullName evidence="2">Protein F09G8.5</fullName>
    </submittedName>
</protein>
<keyword evidence="1" id="KW-1185">Reference proteome</keyword>
<evidence type="ECO:0000313" key="2">
    <source>
        <dbReference type="WBParaSite" id="HCON_00100530-00001"/>
    </source>
</evidence>
<dbReference type="Proteomes" id="UP000025227">
    <property type="component" value="Unplaced"/>
</dbReference>
<sequence length="105" mass="12163">MLQNVHPCGQRLATLSGEVLDQPLLDIHSNAVLLRNYKYHSNYSNYNHVIKEKLLCNLGNSYSKLKKMYGAVESEESDFLRRQSCSMHSKNGLKWRSYRQRSGTI</sequence>
<evidence type="ECO:0000313" key="1">
    <source>
        <dbReference type="Proteomes" id="UP000025227"/>
    </source>
</evidence>
<dbReference type="AlphaFoldDB" id="A0A7I4YGW5"/>
<organism evidence="1 2">
    <name type="scientific">Haemonchus contortus</name>
    <name type="common">Barber pole worm</name>
    <dbReference type="NCBI Taxonomy" id="6289"/>
    <lineage>
        <taxon>Eukaryota</taxon>
        <taxon>Metazoa</taxon>
        <taxon>Ecdysozoa</taxon>
        <taxon>Nematoda</taxon>
        <taxon>Chromadorea</taxon>
        <taxon>Rhabditida</taxon>
        <taxon>Rhabditina</taxon>
        <taxon>Rhabditomorpha</taxon>
        <taxon>Strongyloidea</taxon>
        <taxon>Trichostrongylidae</taxon>
        <taxon>Haemonchus</taxon>
    </lineage>
</organism>